<reference evidence="4 5" key="1">
    <citation type="submission" date="2023-04" db="EMBL/GenBank/DDBJ databases">
        <title>A long-awaited taxogenomic arrangement of the family Halomonadaceae.</title>
        <authorList>
            <person name="De La Haba R."/>
            <person name="Chuvochina M."/>
            <person name="Wittouck S."/>
            <person name="Arahal D.R."/>
            <person name="Sanchez-Porro C."/>
            <person name="Hugenholtz P."/>
            <person name="Ventosa A."/>
        </authorList>
    </citation>
    <scope>NUCLEOTIDE SEQUENCE [LARGE SCALE GENOMIC DNA]</scope>
    <source>
        <strain evidence="4 5">DSM 22428</strain>
    </source>
</reference>
<sequence>MKGKHPQYDLTLVVINSQLLEGGSTSSHVFGPEGGTLGSSPSDDWLLQDRERTIRPSHAQIKRVDGQFCLVDLSGHTFINNATSQIGRHRSVVLRDGDELSVGRYTLRVHHGNWSAEPPGSAPLSDLVDEETTQLTRDGDPIKATSRRAQDDPLDALGDVNPAASAEDPMLALNHRGGAETASSSESNGWLDDADDEWLRDAPSAMEDNQNRSEAAMGLPRIESGRASTSSTSTYSTQQPTYNRAEGAAMDDKLLHELEQTVGEQLHDHWSDQDAGRSRHIGADPLLRGLGAPLSFKDTEEQQRFLHEAGATLRSLVEGMLELNASQGDGRYSLRDRRLQPIEDNPLRLGQGYEQTIHTLFSAERSPVHLSAPAAVRESLDQQRRHQQAVEDAIGQALGAILDAFSPDALLKRFHAYRRSDMTPAEESAWAWDMYQHYYRELTSNRQQGFEKLFWEVFEQGYDRSVRELQKDAGQRGESS</sequence>
<gene>
    <name evidence="4" type="primary">tagH</name>
    <name evidence="4" type="ORF">QC825_08445</name>
</gene>
<dbReference type="Pfam" id="PF20232">
    <property type="entry name" value="T6SS_FHA_C"/>
    <property type="match status" value="1"/>
</dbReference>
<feature type="domain" description="FHA" evidence="2">
    <location>
        <begin position="36"/>
        <end position="103"/>
    </location>
</feature>
<evidence type="ECO:0000259" key="3">
    <source>
        <dbReference type="Pfam" id="PF20232"/>
    </source>
</evidence>
<dbReference type="SUPFAM" id="SSF49879">
    <property type="entry name" value="SMAD/FHA domain"/>
    <property type="match status" value="1"/>
</dbReference>
<dbReference type="RefSeq" id="WP_251594457.1">
    <property type="nucleotide sequence ID" value="NZ_JAMLJI010000004.1"/>
</dbReference>
<dbReference type="CDD" id="cd00060">
    <property type="entry name" value="FHA"/>
    <property type="match status" value="1"/>
</dbReference>
<dbReference type="Proteomes" id="UP001269375">
    <property type="component" value="Unassembled WGS sequence"/>
</dbReference>
<feature type="domain" description="Type VI secretion system FHA" evidence="3">
    <location>
        <begin position="288"/>
        <end position="464"/>
    </location>
</feature>
<dbReference type="Pfam" id="PF00498">
    <property type="entry name" value="FHA"/>
    <property type="match status" value="1"/>
</dbReference>
<protein>
    <submittedName>
        <fullName evidence="4">Type VI secretion system-associated FHA domain protein TagH</fullName>
    </submittedName>
</protein>
<evidence type="ECO:0000256" key="1">
    <source>
        <dbReference type="SAM" id="MobiDB-lite"/>
    </source>
</evidence>
<comment type="caution">
    <text evidence="4">The sequence shown here is derived from an EMBL/GenBank/DDBJ whole genome shotgun (WGS) entry which is preliminary data.</text>
</comment>
<feature type="region of interest" description="Disordered" evidence="1">
    <location>
        <begin position="205"/>
        <end position="239"/>
    </location>
</feature>
<proteinExistence type="predicted"/>
<feature type="region of interest" description="Disordered" evidence="1">
    <location>
        <begin position="131"/>
        <end position="162"/>
    </location>
</feature>
<dbReference type="InterPro" id="IPR046883">
    <property type="entry name" value="T6SS_FHA_C"/>
</dbReference>
<organism evidence="4 5">
    <name type="scientific">Larsenimonas suaedae</name>
    <dbReference type="NCBI Taxonomy" id="1851019"/>
    <lineage>
        <taxon>Bacteria</taxon>
        <taxon>Pseudomonadati</taxon>
        <taxon>Pseudomonadota</taxon>
        <taxon>Gammaproteobacteria</taxon>
        <taxon>Oceanospirillales</taxon>
        <taxon>Halomonadaceae</taxon>
        <taxon>Larsenimonas</taxon>
    </lineage>
</organism>
<evidence type="ECO:0000259" key="2">
    <source>
        <dbReference type="Pfam" id="PF00498"/>
    </source>
</evidence>
<name>A0ABU1GXD4_9GAMM</name>
<dbReference type="EMBL" id="JARWAO010000004">
    <property type="protein sequence ID" value="MDR5896097.1"/>
    <property type="molecule type" value="Genomic_DNA"/>
</dbReference>
<feature type="compositionally biased region" description="Low complexity" evidence="1">
    <location>
        <begin position="228"/>
        <end position="239"/>
    </location>
</feature>
<keyword evidence="5" id="KW-1185">Reference proteome</keyword>
<dbReference type="InterPro" id="IPR017735">
    <property type="entry name" value="T6SS_FHA"/>
</dbReference>
<evidence type="ECO:0000313" key="4">
    <source>
        <dbReference type="EMBL" id="MDR5896097.1"/>
    </source>
</evidence>
<dbReference type="InterPro" id="IPR008984">
    <property type="entry name" value="SMAD_FHA_dom_sf"/>
</dbReference>
<evidence type="ECO:0000313" key="5">
    <source>
        <dbReference type="Proteomes" id="UP001269375"/>
    </source>
</evidence>
<dbReference type="InterPro" id="IPR000253">
    <property type="entry name" value="FHA_dom"/>
</dbReference>
<dbReference type="NCBIfam" id="TIGR03354">
    <property type="entry name" value="VI_FHA"/>
    <property type="match status" value="1"/>
</dbReference>
<feature type="region of interest" description="Disordered" evidence="1">
    <location>
        <begin position="25"/>
        <end position="44"/>
    </location>
</feature>
<dbReference type="Gene3D" id="2.60.200.20">
    <property type="match status" value="1"/>
</dbReference>
<accession>A0ABU1GXD4</accession>